<dbReference type="PANTHER" id="PTHR30246:SF1">
    <property type="entry name" value="2-DEHYDRO-3-DEOXY-6-PHOSPHOGALACTONATE ALDOLASE-RELATED"/>
    <property type="match status" value="1"/>
</dbReference>
<dbReference type="SUPFAM" id="SSF51569">
    <property type="entry name" value="Aldolase"/>
    <property type="match status" value="1"/>
</dbReference>
<dbReference type="Proteomes" id="UP000198972">
    <property type="component" value="Unassembled WGS sequence"/>
</dbReference>
<dbReference type="CDD" id="cd00452">
    <property type="entry name" value="KDPG_aldolase"/>
    <property type="match status" value="1"/>
</dbReference>
<dbReference type="OrthoDB" id="9802667at2"/>
<dbReference type="GO" id="GO:0016829">
    <property type="term" value="F:lyase activity"/>
    <property type="evidence" value="ECO:0007669"/>
    <property type="project" value="UniProtKB-KW"/>
</dbReference>
<reference evidence="6 7" key="1">
    <citation type="submission" date="2016-10" db="EMBL/GenBank/DDBJ databases">
        <authorList>
            <person name="de Groot N.N."/>
        </authorList>
    </citation>
    <scope>NUCLEOTIDE SEQUENCE [LARGE SCALE GENOMIC DNA]</scope>
    <source>
        <strain evidence="6 7">DSM 28129</strain>
    </source>
</reference>
<organism evidence="6 7">
    <name type="scientific">Fontibacillus panacisegetis</name>
    <dbReference type="NCBI Taxonomy" id="670482"/>
    <lineage>
        <taxon>Bacteria</taxon>
        <taxon>Bacillati</taxon>
        <taxon>Bacillota</taxon>
        <taxon>Bacilli</taxon>
        <taxon>Bacillales</taxon>
        <taxon>Paenibacillaceae</taxon>
        <taxon>Fontibacillus</taxon>
    </lineage>
</organism>
<dbReference type="NCBIfam" id="TIGR01182">
    <property type="entry name" value="eda"/>
    <property type="match status" value="1"/>
</dbReference>
<evidence type="ECO:0000313" key="7">
    <source>
        <dbReference type="Proteomes" id="UP000198972"/>
    </source>
</evidence>
<name>A0A1G7EEM3_9BACL</name>
<evidence type="ECO:0000256" key="4">
    <source>
        <dbReference type="ARBA" id="ARBA00023239"/>
    </source>
</evidence>
<evidence type="ECO:0000313" key="6">
    <source>
        <dbReference type="EMBL" id="SDE62120.1"/>
    </source>
</evidence>
<keyword evidence="5" id="KW-0119">Carbohydrate metabolism</keyword>
<dbReference type="RefSeq" id="WP_091225927.1">
    <property type="nucleotide sequence ID" value="NZ_FNBG01000001.1"/>
</dbReference>
<comment type="subunit">
    <text evidence="3">Homotrimer.</text>
</comment>
<comment type="pathway">
    <text evidence="1">Carbohydrate acid metabolism.</text>
</comment>
<gene>
    <name evidence="6" type="ORF">SAMN04488542_101177</name>
</gene>
<dbReference type="InterPro" id="IPR013785">
    <property type="entry name" value="Aldolase_TIM"/>
</dbReference>
<dbReference type="STRING" id="670482.SAMN04488542_101177"/>
<dbReference type="Gene3D" id="3.20.20.70">
    <property type="entry name" value="Aldolase class I"/>
    <property type="match status" value="1"/>
</dbReference>
<evidence type="ECO:0000256" key="2">
    <source>
        <dbReference type="ARBA" id="ARBA00006906"/>
    </source>
</evidence>
<comment type="similarity">
    <text evidence="2">Belongs to the KHG/KDPG aldolase family.</text>
</comment>
<dbReference type="EMBL" id="FNBG01000001">
    <property type="protein sequence ID" value="SDE62120.1"/>
    <property type="molecule type" value="Genomic_DNA"/>
</dbReference>
<accession>A0A1G7EEM3</accession>
<dbReference type="InterPro" id="IPR000887">
    <property type="entry name" value="Aldlse_KDPG_KHG"/>
</dbReference>
<dbReference type="Pfam" id="PF01081">
    <property type="entry name" value="Aldolase"/>
    <property type="match status" value="1"/>
</dbReference>
<evidence type="ECO:0000256" key="1">
    <source>
        <dbReference type="ARBA" id="ARBA00004761"/>
    </source>
</evidence>
<dbReference type="PANTHER" id="PTHR30246">
    <property type="entry name" value="2-KETO-3-DEOXY-6-PHOSPHOGLUCONATE ALDOLASE"/>
    <property type="match status" value="1"/>
</dbReference>
<dbReference type="AlphaFoldDB" id="A0A1G7EEM3"/>
<evidence type="ECO:0000256" key="5">
    <source>
        <dbReference type="ARBA" id="ARBA00023277"/>
    </source>
</evidence>
<proteinExistence type="inferred from homology"/>
<protein>
    <submittedName>
        <fullName evidence="6">2-dehydro-3-deoxyphosphogluconate aldolase / (4S)-4-hydroxy-2-oxoglutarate aldolase</fullName>
    </submittedName>
</protein>
<sequence length="218" mass="23192">MQSQDHLLEQLKEHRIISILRGIPKDRAQNVADALQRGGIVFAEVTMNTVGALDIISQWRESHGSNMLIGAGTVLDVEMAKEAVAAGAQYLVSPNVDEAVIRYARDRGIGVFPGAMTPTEIVAAWKAGATAVKLFPMASLGIGYLKEIRAPLDQIPLVVTGGVRIDNIQEFLAAGSAGVGLGGSIANGELIREGRYDQIELNAATMVQAVKSYNASRP</sequence>
<keyword evidence="4" id="KW-0456">Lyase</keyword>
<keyword evidence="7" id="KW-1185">Reference proteome</keyword>
<evidence type="ECO:0000256" key="3">
    <source>
        <dbReference type="ARBA" id="ARBA00011233"/>
    </source>
</evidence>